<accession>A0A075UI58</accession>
<sequence length="336" mass="35983">MIKARGLERRFRRKGRNGGEVHAVKGVDLDVSAGELVGFLGPNGAGKTTTLRMLTTLLKPTAGEATVGGCDLLADPLGVRRRIGYVAQGGGTAPASKVVEEIEFQGRLYRMSKEDALARGAVLAEQLDLAGLDQRTTATLSGGQRRRLDIALGLIHSPGLVFLDEPSTGLDPQSRANLWDHIRRLRDEQGVTVFLTTHYLDEADALSDRLIVIDDGKIVAEGTPDSLKARVSGDSVVIGVSPESAEETAEVAGRLEGAHEMTVTDGTVRFRVPRGDTAMPELLRALDARGIAMTSMQVHRPTLDDVFLTLTGRSLRDAEEGATTDSAEEKETTHVA</sequence>
<keyword evidence="2" id="KW-0813">Transport</keyword>
<dbReference type="RefSeq" id="WP_038508211.1">
    <property type="nucleotide sequence ID" value="NZ_CP008953.1"/>
</dbReference>
<evidence type="ECO:0000313" key="9">
    <source>
        <dbReference type="Proteomes" id="UP000028492"/>
    </source>
</evidence>
<dbReference type="GO" id="GO:0005886">
    <property type="term" value="C:plasma membrane"/>
    <property type="evidence" value="ECO:0007669"/>
    <property type="project" value="UniProtKB-SubCell"/>
</dbReference>
<dbReference type="AlphaFoldDB" id="A0A075UI58"/>
<comment type="subcellular location">
    <subcellularLocation>
        <location evidence="1">Cell membrane</location>
        <topology evidence="1">Peripheral membrane protein</topology>
    </subcellularLocation>
</comment>
<keyword evidence="4" id="KW-0067">ATP-binding</keyword>
<dbReference type="PANTHER" id="PTHR42711:SF19">
    <property type="entry name" value="DOXORUBICIN RESISTANCE ATP-BINDING PROTEIN DRRA"/>
    <property type="match status" value="1"/>
</dbReference>
<dbReference type="InterPro" id="IPR003593">
    <property type="entry name" value="AAA+_ATPase"/>
</dbReference>
<evidence type="ECO:0000256" key="4">
    <source>
        <dbReference type="ARBA" id="ARBA00022840"/>
    </source>
</evidence>
<evidence type="ECO:0000256" key="1">
    <source>
        <dbReference type="ARBA" id="ARBA00004202"/>
    </source>
</evidence>
<evidence type="ECO:0000259" key="7">
    <source>
        <dbReference type="PROSITE" id="PS50893"/>
    </source>
</evidence>
<dbReference type="GO" id="GO:0005524">
    <property type="term" value="F:ATP binding"/>
    <property type="evidence" value="ECO:0007669"/>
    <property type="project" value="UniProtKB-KW"/>
</dbReference>
<dbReference type="GO" id="GO:0046677">
    <property type="term" value="P:response to antibiotic"/>
    <property type="evidence" value="ECO:0007669"/>
    <property type="project" value="UniProtKB-KW"/>
</dbReference>
<dbReference type="Gene3D" id="3.40.50.300">
    <property type="entry name" value="P-loop containing nucleotide triphosphate hydrolases"/>
    <property type="match status" value="1"/>
</dbReference>
<keyword evidence="9" id="KW-1185">Reference proteome</keyword>
<feature type="region of interest" description="Disordered" evidence="6">
    <location>
        <begin position="317"/>
        <end position="336"/>
    </location>
</feature>
<name>A0A075UI58_9PSEU</name>
<dbReference type="EMBL" id="CP008953">
    <property type="protein sequence ID" value="AIG73707.1"/>
    <property type="molecule type" value="Genomic_DNA"/>
</dbReference>
<dbReference type="InterPro" id="IPR017871">
    <property type="entry name" value="ABC_transporter-like_CS"/>
</dbReference>
<evidence type="ECO:0000256" key="3">
    <source>
        <dbReference type="ARBA" id="ARBA00022741"/>
    </source>
</evidence>
<dbReference type="PANTHER" id="PTHR42711">
    <property type="entry name" value="ABC TRANSPORTER ATP-BINDING PROTEIN"/>
    <property type="match status" value="1"/>
</dbReference>
<dbReference type="SMART" id="SM00382">
    <property type="entry name" value="AAA"/>
    <property type="match status" value="1"/>
</dbReference>
<keyword evidence="3" id="KW-0547">Nucleotide-binding</keyword>
<dbReference type="InterPro" id="IPR050763">
    <property type="entry name" value="ABC_transporter_ATP-binding"/>
</dbReference>
<feature type="domain" description="ABC transporter" evidence="7">
    <location>
        <begin position="2"/>
        <end position="240"/>
    </location>
</feature>
<dbReference type="InterPro" id="IPR025302">
    <property type="entry name" value="DrrA1/2-like_C"/>
</dbReference>
<dbReference type="eggNOG" id="COG1131">
    <property type="taxonomic scope" value="Bacteria"/>
</dbReference>
<dbReference type="Proteomes" id="UP000028492">
    <property type="component" value="Chromosome"/>
</dbReference>
<keyword evidence="5" id="KW-0046">Antibiotic resistance</keyword>
<dbReference type="InterPro" id="IPR003439">
    <property type="entry name" value="ABC_transporter-like_ATP-bd"/>
</dbReference>
<protein>
    <recommendedName>
        <fullName evidence="7">ABC transporter domain-containing protein</fullName>
    </recommendedName>
</protein>
<proteinExistence type="predicted"/>
<dbReference type="Pfam" id="PF13732">
    <property type="entry name" value="DrrA1-3_C"/>
    <property type="match status" value="1"/>
</dbReference>
<dbReference type="HOGENOM" id="CLU_000604_1_2_11"/>
<evidence type="ECO:0000256" key="5">
    <source>
        <dbReference type="ARBA" id="ARBA00023251"/>
    </source>
</evidence>
<organism evidence="8 9">
    <name type="scientific">Amycolatopsis japonica</name>
    <dbReference type="NCBI Taxonomy" id="208439"/>
    <lineage>
        <taxon>Bacteria</taxon>
        <taxon>Bacillati</taxon>
        <taxon>Actinomycetota</taxon>
        <taxon>Actinomycetes</taxon>
        <taxon>Pseudonocardiales</taxon>
        <taxon>Pseudonocardiaceae</taxon>
        <taxon>Amycolatopsis</taxon>
        <taxon>Amycolatopsis japonica group</taxon>
    </lineage>
</organism>
<dbReference type="PROSITE" id="PS50893">
    <property type="entry name" value="ABC_TRANSPORTER_2"/>
    <property type="match status" value="1"/>
</dbReference>
<dbReference type="GO" id="GO:0016887">
    <property type="term" value="F:ATP hydrolysis activity"/>
    <property type="evidence" value="ECO:0007669"/>
    <property type="project" value="InterPro"/>
</dbReference>
<dbReference type="KEGG" id="aja:AJAP_03915"/>
<dbReference type="SUPFAM" id="SSF52540">
    <property type="entry name" value="P-loop containing nucleoside triphosphate hydrolases"/>
    <property type="match status" value="1"/>
</dbReference>
<dbReference type="Pfam" id="PF00005">
    <property type="entry name" value="ABC_tran"/>
    <property type="match status" value="1"/>
</dbReference>
<dbReference type="InterPro" id="IPR027417">
    <property type="entry name" value="P-loop_NTPase"/>
</dbReference>
<evidence type="ECO:0000256" key="2">
    <source>
        <dbReference type="ARBA" id="ARBA00022448"/>
    </source>
</evidence>
<evidence type="ECO:0000313" key="8">
    <source>
        <dbReference type="EMBL" id="AIG73707.1"/>
    </source>
</evidence>
<dbReference type="PROSITE" id="PS00211">
    <property type="entry name" value="ABC_TRANSPORTER_1"/>
    <property type="match status" value="1"/>
</dbReference>
<reference evidence="8 9" key="1">
    <citation type="journal article" date="2014" name="J. Biotechnol.">
        <title>Complete genome sequence of the actinobacterium Amycolatopsis japonica MG417-CF17(T) (=DSM 44213T) producing (S,S)-N,N'-ethylenediaminedisuccinic acid.</title>
        <authorList>
            <person name="Stegmann E."/>
            <person name="Albersmeier A."/>
            <person name="Spohn M."/>
            <person name="Gert H."/>
            <person name="Weber T."/>
            <person name="Wohlleben W."/>
            <person name="Kalinowski J."/>
            <person name="Ruckert C."/>
        </authorList>
    </citation>
    <scope>NUCLEOTIDE SEQUENCE [LARGE SCALE GENOMIC DNA]</scope>
    <source>
        <strain evidence="9">MG417-CF17 (DSM 44213)</strain>
    </source>
</reference>
<gene>
    <name evidence="8" type="ORF">AJAP_03915</name>
</gene>
<dbReference type="STRING" id="208439.AJAP_03915"/>
<evidence type="ECO:0000256" key="6">
    <source>
        <dbReference type="SAM" id="MobiDB-lite"/>
    </source>
</evidence>
<feature type="compositionally biased region" description="Basic and acidic residues" evidence="6">
    <location>
        <begin position="327"/>
        <end position="336"/>
    </location>
</feature>